<dbReference type="GO" id="GO:0016874">
    <property type="term" value="F:ligase activity"/>
    <property type="evidence" value="ECO:0007669"/>
    <property type="project" value="UniProtKB-KW"/>
</dbReference>
<dbReference type="InterPro" id="IPR036866">
    <property type="entry name" value="RibonucZ/Hydroxyglut_hydro"/>
</dbReference>
<evidence type="ECO:0000313" key="1">
    <source>
        <dbReference type="EMBL" id="ATI41073.1"/>
    </source>
</evidence>
<dbReference type="Gene3D" id="3.60.15.10">
    <property type="entry name" value="Ribonuclease Z/Hydroxyacylglutathione hydrolase-like"/>
    <property type="match status" value="1"/>
</dbReference>
<gene>
    <name evidence="1" type="ORF">CBW24_03025</name>
</gene>
<dbReference type="Proteomes" id="UP000219050">
    <property type="component" value="Chromosome"/>
</dbReference>
<organism evidence="1 2">
    <name type="scientific">Pacificitalea manganoxidans</name>
    <dbReference type="NCBI Taxonomy" id="1411902"/>
    <lineage>
        <taxon>Bacteria</taxon>
        <taxon>Pseudomonadati</taxon>
        <taxon>Pseudomonadota</taxon>
        <taxon>Alphaproteobacteria</taxon>
        <taxon>Rhodobacterales</taxon>
        <taxon>Paracoccaceae</taxon>
        <taxon>Pacificitalea</taxon>
    </lineage>
</organism>
<dbReference type="PANTHER" id="PTHR11203:SF49">
    <property type="entry name" value="BLL1145 PROTEIN"/>
    <property type="match status" value="1"/>
</dbReference>
<proteinExistence type="predicted"/>
<reference evidence="1 2" key="1">
    <citation type="submission" date="2017-05" db="EMBL/GenBank/DDBJ databases">
        <title>Comparative genomic and metabolic analysis of manganese-oxidizing mechanisms in Celeribater manganoxidans DY25T: its adaption to the environment of polymetallic nodule.</title>
        <authorList>
            <person name="Wang X."/>
        </authorList>
    </citation>
    <scope>NUCLEOTIDE SEQUENCE [LARGE SCALE GENOMIC DNA]</scope>
    <source>
        <strain evidence="1 2">DY25</strain>
    </source>
</reference>
<dbReference type="InterPro" id="IPR026360">
    <property type="entry name" value="Xnuc_lig_assoc"/>
</dbReference>
<dbReference type="OrthoDB" id="9803916at2"/>
<keyword evidence="2" id="KW-1185">Reference proteome</keyword>
<dbReference type="InterPro" id="IPR050698">
    <property type="entry name" value="MBL"/>
</dbReference>
<dbReference type="EMBL" id="CP021404">
    <property type="protein sequence ID" value="ATI41073.1"/>
    <property type="molecule type" value="Genomic_DNA"/>
</dbReference>
<name>A0A291LWG0_9RHOB</name>
<dbReference type="AlphaFoldDB" id="A0A291LWG0"/>
<dbReference type="PANTHER" id="PTHR11203">
    <property type="entry name" value="CLEAVAGE AND POLYADENYLATION SPECIFICITY FACTOR FAMILY MEMBER"/>
    <property type="match status" value="1"/>
</dbReference>
<dbReference type="GO" id="GO:0004521">
    <property type="term" value="F:RNA endonuclease activity"/>
    <property type="evidence" value="ECO:0007669"/>
    <property type="project" value="TreeGrafter"/>
</dbReference>
<dbReference type="KEGG" id="cmag:CBW24_03025"/>
<dbReference type="SUPFAM" id="SSF56281">
    <property type="entry name" value="Metallo-hydrolase/oxidoreductase"/>
    <property type="match status" value="1"/>
</dbReference>
<sequence>MAEPPLIPRPEGLYCPEGRFYIDPVQPVDRALITHGHADHARAGHGAVMATRQTLEIMAIRYGADFTGTREEAGTEARVNGVKVSFHPAGHVLGSAQIRMEIGGRVVVVSGDYTRAPNPACAPFELVPCDLFVTEATFGLPVFRHPDPLAEVGKLMASLAQFPDRAHLVGSYALGKAQRVIALIRAAGWDRPIYLHGALQRLCDYHIEQGVPLGELRPATIERGNKAQFAGEIILAPPSAFAAKWAQRFPDPVLAFASGWMGVRARARQRMCELPMVISDHCDWPALTRTIRETGASEVWVTHGAEEALVHWCRKQGLAAQPLHLVGYEEEPE</sequence>
<keyword evidence="1" id="KW-0436">Ligase</keyword>
<accession>A0A291LWG0</accession>
<protein>
    <submittedName>
        <fullName evidence="1">DNA ligase-associated DEXH box helicase</fullName>
    </submittedName>
</protein>
<dbReference type="NCBIfam" id="TIGR04122">
    <property type="entry name" value="Xnuc_lig_assoc"/>
    <property type="match status" value="1"/>
</dbReference>
<evidence type="ECO:0000313" key="2">
    <source>
        <dbReference type="Proteomes" id="UP000219050"/>
    </source>
</evidence>